<dbReference type="InterPro" id="IPR039043">
    <property type="entry name" value="ZFPL1"/>
</dbReference>
<name>D8SA26_SELML</name>
<keyword evidence="5 9" id="KW-0863">Zinc-finger</keyword>
<evidence type="ECO:0000256" key="1">
    <source>
        <dbReference type="ARBA" id="ARBA00004167"/>
    </source>
</evidence>
<dbReference type="KEGG" id="smo:SELMODRAFT_271429"/>
<evidence type="ECO:0000256" key="3">
    <source>
        <dbReference type="ARBA" id="ARBA00022692"/>
    </source>
</evidence>
<evidence type="ECO:0000313" key="14">
    <source>
        <dbReference type="Proteomes" id="UP000001514"/>
    </source>
</evidence>
<feature type="region of interest" description="Disordered" evidence="10">
    <location>
        <begin position="277"/>
        <end position="298"/>
    </location>
</feature>
<keyword evidence="7 11" id="KW-1133">Transmembrane helix</keyword>
<evidence type="ECO:0000256" key="11">
    <source>
        <dbReference type="SAM" id="Phobius"/>
    </source>
</evidence>
<accession>D8SA26</accession>
<evidence type="ECO:0000256" key="10">
    <source>
        <dbReference type="SAM" id="MobiDB-lite"/>
    </source>
</evidence>
<dbReference type="OMA" id="MVVCKCK"/>
<dbReference type="SMART" id="SM00184">
    <property type="entry name" value="RING"/>
    <property type="match status" value="1"/>
</dbReference>
<dbReference type="eggNOG" id="KOG3970">
    <property type="taxonomic scope" value="Eukaryota"/>
</dbReference>
<dbReference type="HOGENOM" id="CLU_047323_0_0_1"/>
<organism evidence="14">
    <name type="scientific">Selaginella moellendorffii</name>
    <name type="common">Spikemoss</name>
    <dbReference type="NCBI Taxonomy" id="88036"/>
    <lineage>
        <taxon>Eukaryota</taxon>
        <taxon>Viridiplantae</taxon>
        <taxon>Streptophyta</taxon>
        <taxon>Embryophyta</taxon>
        <taxon>Tracheophyta</taxon>
        <taxon>Lycopodiopsida</taxon>
        <taxon>Selaginellales</taxon>
        <taxon>Selaginellaceae</taxon>
        <taxon>Selaginella</taxon>
    </lineage>
</organism>
<dbReference type="Gramene" id="EFJ18527">
    <property type="protein sequence ID" value="EFJ18527"/>
    <property type="gene ID" value="SELMODRAFT_271429"/>
</dbReference>
<dbReference type="InParanoid" id="D8SA26"/>
<dbReference type="STRING" id="88036.D8SA26"/>
<dbReference type="GO" id="GO:0008270">
    <property type="term" value="F:zinc ion binding"/>
    <property type="evidence" value="ECO:0007669"/>
    <property type="project" value="UniProtKB-KW"/>
</dbReference>
<dbReference type="PANTHER" id="PTHR12981">
    <property type="entry name" value="ZINC FINGER PROTEIN-LIKE 1"/>
    <property type="match status" value="1"/>
</dbReference>
<dbReference type="PROSITE" id="PS50089">
    <property type="entry name" value="ZF_RING_2"/>
    <property type="match status" value="1"/>
</dbReference>
<evidence type="ECO:0000256" key="2">
    <source>
        <dbReference type="ARBA" id="ARBA00005561"/>
    </source>
</evidence>
<dbReference type="PANTHER" id="PTHR12981:SF0">
    <property type="entry name" value="ZINC FINGER PROTEIN-LIKE 1"/>
    <property type="match status" value="1"/>
</dbReference>
<comment type="subcellular location">
    <subcellularLocation>
        <location evidence="1">Membrane</location>
        <topology evidence="1">Single-pass membrane protein</topology>
    </subcellularLocation>
</comment>
<proteinExistence type="inferred from homology"/>
<keyword evidence="4" id="KW-0479">Metal-binding</keyword>
<dbReference type="InterPro" id="IPR001841">
    <property type="entry name" value="Znf_RING"/>
</dbReference>
<reference evidence="13 14" key="1">
    <citation type="journal article" date="2011" name="Science">
        <title>The Selaginella genome identifies genetic changes associated with the evolution of vascular plants.</title>
        <authorList>
            <person name="Banks J.A."/>
            <person name="Nishiyama T."/>
            <person name="Hasebe M."/>
            <person name="Bowman J.L."/>
            <person name="Gribskov M."/>
            <person name="dePamphilis C."/>
            <person name="Albert V.A."/>
            <person name="Aono N."/>
            <person name="Aoyama T."/>
            <person name="Ambrose B.A."/>
            <person name="Ashton N.W."/>
            <person name="Axtell M.J."/>
            <person name="Barker E."/>
            <person name="Barker M.S."/>
            <person name="Bennetzen J.L."/>
            <person name="Bonawitz N.D."/>
            <person name="Chapple C."/>
            <person name="Cheng C."/>
            <person name="Correa L.G."/>
            <person name="Dacre M."/>
            <person name="DeBarry J."/>
            <person name="Dreyer I."/>
            <person name="Elias M."/>
            <person name="Engstrom E.M."/>
            <person name="Estelle M."/>
            <person name="Feng L."/>
            <person name="Finet C."/>
            <person name="Floyd S.K."/>
            <person name="Frommer W.B."/>
            <person name="Fujita T."/>
            <person name="Gramzow L."/>
            <person name="Gutensohn M."/>
            <person name="Harholt J."/>
            <person name="Hattori M."/>
            <person name="Heyl A."/>
            <person name="Hirai T."/>
            <person name="Hiwatashi Y."/>
            <person name="Ishikawa M."/>
            <person name="Iwata M."/>
            <person name="Karol K.G."/>
            <person name="Koehler B."/>
            <person name="Kolukisaoglu U."/>
            <person name="Kubo M."/>
            <person name="Kurata T."/>
            <person name="Lalonde S."/>
            <person name="Li K."/>
            <person name="Li Y."/>
            <person name="Litt A."/>
            <person name="Lyons E."/>
            <person name="Manning G."/>
            <person name="Maruyama T."/>
            <person name="Michael T.P."/>
            <person name="Mikami K."/>
            <person name="Miyazaki S."/>
            <person name="Morinaga S."/>
            <person name="Murata T."/>
            <person name="Mueller-Roeber B."/>
            <person name="Nelson D.R."/>
            <person name="Obara M."/>
            <person name="Oguri Y."/>
            <person name="Olmstead R.G."/>
            <person name="Onodera N."/>
            <person name="Petersen B.L."/>
            <person name="Pils B."/>
            <person name="Prigge M."/>
            <person name="Rensing S.A."/>
            <person name="Riano-Pachon D.M."/>
            <person name="Roberts A.W."/>
            <person name="Sato Y."/>
            <person name="Scheller H.V."/>
            <person name="Schulz B."/>
            <person name="Schulz C."/>
            <person name="Shakirov E.V."/>
            <person name="Shibagaki N."/>
            <person name="Shinohara N."/>
            <person name="Shippen D.E."/>
            <person name="Soerensen I."/>
            <person name="Sotooka R."/>
            <person name="Sugimoto N."/>
            <person name="Sugita M."/>
            <person name="Sumikawa N."/>
            <person name="Tanurdzic M."/>
            <person name="Theissen G."/>
            <person name="Ulvskov P."/>
            <person name="Wakazuki S."/>
            <person name="Weng J.K."/>
            <person name="Willats W.W."/>
            <person name="Wipf D."/>
            <person name="Wolf P.G."/>
            <person name="Yang L."/>
            <person name="Zimmer A.D."/>
            <person name="Zhu Q."/>
            <person name="Mitros T."/>
            <person name="Hellsten U."/>
            <person name="Loque D."/>
            <person name="Otillar R."/>
            <person name="Salamov A."/>
            <person name="Schmutz J."/>
            <person name="Shapiro H."/>
            <person name="Lindquist E."/>
            <person name="Lucas S."/>
            <person name="Rokhsar D."/>
            <person name="Grigoriev I.V."/>
        </authorList>
    </citation>
    <scope>NUCLEOTIDE SEQUENCE [LARGE SCALE GENOMIC DNA]</scope>
</reference>
<dbReference type="Gene3D" id="3.30.40.10">
    <property type="entry name" value="Zinc/RING finger domain, C3HC4 (zinc finger)"/>
    <property type="match status" value="1"/>
</dbReference>
<dbReference type="InterPro" id="IPR058730">
    <property type="entry name" value="U-box_ZFPL1-like"/>
</dbReference>
<dbReference type="InterPro" id="IPR058731">
    <property type="entry name" value="Znf-B_box_ZFPL1-like"/>
</dbReference>
<feature type="transmembrane region" description="Helical" evidence="11">
    <location>
        <begin position="308"/>
        <end position="326"/>
    </location>
</feature>
<evidence type="ECO:0000256" key="7">
    <source>
        <dbReference type="ARBA" id="ARBA00022989"/>
    </source>
</evidence>
<evidence type="ECO:0000256" key="8">
    <source>
        <dbReference type="ARBA" id="ARBA00023136"/>
    </source>
</evidence>
<keyword evidence="3 11" id="KW-0812">Transmembrane</keyword>
<comment type="similarity">
    <text evidence="2">Belongs to the ZFPL1 family.</text>
</comment>
<feature type="compositionally biased region" description="Basic and acidic residues" evidence="10">
    <location>
        <begin position="280"/>
        <end position="292"/>
    </location>
</feature>
<dbReference type="GO" id="GO:0016020">
    <property type="term" value="C:membrane"/>
    <property type="evidence" value="ECO:0007669"/>
    <property type="project" value="UniProtKB-SubCell"/>
</dbReference>
<evidence type="ECO:0000256" key="6">
    <source>
        <dbReference type="ARBA" id="ARBA00022833"/>
    </source>
</evidence>
<dbReference type="GO" id="GO:0005794">
    <property type="term" value="C:Golgi apparatus"/>
    <property type="evidence" value="ECO:0000318"/>
    <property type="project" value="GO_Central"/>
</dbReference>
<evidence type="ECO:0000256" key="5">
    <source>
        <dbReference type="ARBA" id="ARBA00022771"/>
    </source>
</evidence>
<dbReference type="Pfam" id="PF25998">
    <property type="entry name" value="U-box_ZFPL1"/>
    <property type="match status" value="1"/>
</dbReference>
<evidence type="ECO:0000256" key="9">
    <source>
        <dbReference type="PROSITE-ProRule" id="PRU00175"/>
    </source>
</evidence>
<sequence>MVVCACRKATRIYCYCHSLALCGECVCADQHKICVVRTYPEWVIDPDYSWPPKCSVCDEELREDQAVSRLGCLHALHSSCLESHLKSFPDHTAPAGYGCPECGLPLWPPPPKNFRNFNVGLPLKLREAIAQAGLAGTLLGGDLTNPDAAPAAFSSMPLVSTIGIPEKSALEGHQPVSTVSEISAVDEPSSTAPVASTSANTSPSPNVSSQMANSLARKNSYRPEKVVIGSMPYIDDDGDDEDAISRKYARRGPFYKQLLTHILPFWSPALPTLPVTNPNLRKDGDEDRGELHSRRRHHRHSTVDPRNILFVFAILSCIATMLLLYYRLIQNSSLATTS</sequence>
<evidence type="ECO:0000259" key="12">
    <source>
        <dbReference type="PROSITE" id="PS50089"/>
    </source>
</evidence>
<keyword evidence="8 11" id="KW-0472">Membrane</keyword>
<protein>
    <recommendedName>
        <fullName evidence="12">RING-type domain-containing protein</fullName>
    </recommendedName>
</protein>
<feature type="domain" description="RING-type" evidence="12">
    <location>
        <begin position="54"/>
        <end position="102"/>
    </location>
</feature>
<keyword evidence="6" id="KW-0862">Zinc</keyword>
<dbReference type="EMBL" id="GL377609">
    <property type="protein sequence ID" value="EFJ18527.1"/>
    <property type="molecule type" value="Genomic_DNA"/>
</dbReference>
<evidence type="ECO:0000256" key="4">
    <source>
        <dbReference type="ARBA" id="ARBA00022723"/>
    </source>
</evidence>
<dbReference type="OrthoDB" id="1916590at2759"/>
<dbReference type="Proteomes" id="UP000001514">
    <property type="component" value="Unassembled WGS sequence"/>
</dbReference>
<dbReference type="Pfam" id="PF25993">
    <property type="entry name" value="zf-B_box_ZFPL1"/>
    <property type="match status" value="1"/>
</dbReference>
<evidence type="ECO:0000313" key="13">
    <source>
        <dbReference type="EMBL" id="EFJ18527.1"/>
    </source>
</evidence>
<gene>
    <name evidence="13" type="ORF">SELMODRAFT_271429</name>
</gene>
<feature type="compositionally biased region" description="Low complexity" evidence="10">
    <location>
        <begin position="188"/>
        <end position="209"/>
    </location>
</feature>
<dbReference type="SUPFAM" id="SSF57850">
    <property type="entry name" value="RING/U-box"/>
    <property type="match status" value="1"/>
</dbReference>
<dbReference type="InterPro" id="IPR013083">
    <property type="entry name" value="Znf_RING/FYVE/PHD"/>
</dbReference>
<feature type="region of interest" description="Disordered" evidence="10">
    <location>
        <begin position="182"/>
        <end position="217"/>
    </location>
</feature>
<dbReference type="FunCoup" id="D8SA26">
    <property type="interactions" value="4135"/>
</dbReference>
<dbReference type="AlphaFoldDB" id="D8SA26"/>
<keyword evidence="14" id="KW-1185">Reference proteome</keyword>